<dbReference type="Pfam" id="PF07731">
    <property type="entry name" value="Cu-oxidase_2"/>
    <property type="match status" value="1"/>
</dbReference>
<organism evidence="6">
    <name type="scientific">Prunus dulcis</name>
    <name type="common">Almond</name>
    <name type="synonym">Amygdalus dulcis</name>
    <dbReference type="NCBI Taxonomy" id="3755"/>
    <lineage>
        <taxon>Eukaryota</taxon>
        <taxon>Viridiplantae</taxon>
        <taxon>Streptophyta</taxon>
        <taxon>Embryophyta</taxon>
        <taxon>Tracheophyta</taxon>
        <taxon>Spermatophyta</taxon>
        <taxon>Magnoliopsida</taxon>
        <taxon>eudicotyledons</taxon>
        <taxon>Gunneridae</taxon>
        <taxon>Pentapetalae</taxon>
        <taxon>rosids</taxon>
        <taxon>fabids</taxon>
        <taxon>Rosales</taxon>
        <taxon>Rosaceae</taxon>
        <taxon>Amygdaloideae</taxon>
        <taxon>Amygdaleae</taxon>
        <taxon>Prunus</taxon>
    </lineage>
</organism>
<evidence type="ECO:0000256" key="1">
    <source>
        <dbReference type="ARBA" id="ARBA00010609"/>
    </source>
</evidence>
<dbReference type="PANTHER" id="PTHR11709:SF311">
    <property type="entry name" value="MONOCOPPER OXIDASE-LIKE PROTEIN SKU5"/>
    <property type="match status" value="1"/>
</dbReference>
<dbReference type="Pfam" id="PF07732">
    <property type="entry name" value="Cu-oxidase_3"/>
    <property type="match status" value="1"/>
</dbReference>
<feature type="domain" description="Plastocyanin-like" evidence="4">
    <location>
        <begin position="503"/>
        <end position="570"/>
    </location>
</feature>
<comment type="similarity">
    <text evidence="1">Belongs to the multicopper oxidase family.</text>
</comment>
<dbReference type="Pfam" id="PF00394">
    <property type="entry name" value="Cu-oxidase"/>
    <property type="match status" value="1"/>
</dbReference>
<dbReference type="GO" id="GO:0005507">
    <property type="term" value="F:copper ion binding"/>
    <property type="evidence" value="ECO:0007669"/>
    <property type="project" value="InterPro"/>
</dbReference>
<protein>
    <submittedName>
        <fullName evidence="6">Cupredoxin superfamily protein</fullName>
    </submittedName>
</protein>
<dbReference type="GO" id="GO:0005886">
    <property type="term" value="C:plasma membrane"/>
    <property type="evidence" value="ECO:0007669"/>
    <property type="project" value="TreeGrafter"/>
</dbReference>
<dbReference type="SUPFAM" id="SSF49503">
    <property type="entry name" value="Cupredoxins"/>
    <property type="match status" value="3"/>
</dbReference>
<dbReference type="EMBL" id="AP019298">
    <property type="protein sequence ID" value="BBG97767.1"/>
    <property type="molecule type" value="Genomic_DNA"/>
</dbReference>
<dbReference type="InterPro" id="IPR001117">
    <property type="entry name" value="Cu-oxidase_2nd"/>
</dbReference>
<dbReference type="GO" id="GO:0016491">
    <property type="term" value="F:oxidoreductase activity"/>
    <property type="evidence" value="ECO:0007669"/>
    <property type="project" value="InterPro"/>
</dbReference>
<evidence type="ECO:0000256" key="2">
    <source>
        <dbReference type="ARBA" id="ARBA00023180"/>
    </source>
</evidence>
<dbReference type="InterPro" id="IPR045087">
    <property type="entry name" value="Cu-oxidase_fam"/>
</dbReference>
<dbReference type="InterPro" id="IPR011707">
    <property type="entry name" value="Cu-oxidase-like_N"/>
</dbReference>
<feature type="domain" description="Plastocyanin-like" evidence="5">
    <location>
        <begin position="46"/>
        <end position="165"/>
    </location>
</feature>
<dbReference type="AlphaFoldDB" id="A0A4Y1R101"/>
<name>A0A4Y1R101_PRUDU</name>
<evidence type="ECO:0000313" key="6">
    <source>
        <dbReference type="EMBL" id="BBG97767.1"/>
    </source>
</evidence>
<dbReference type="PANTHER" id="PTHR11709">
    <property type="entry name" value="MULTI-COPPER OXIDASE"/>
    <property type="match status" value="1"/>
</dbReference>
<evidence type="ECO:0000259" key="4">
    <source>
        <dbReference type="Pfam" id="PF07731"/>
    </source>
</evidence>
<reference evidence="6" key="1">
    <citation type="journal article" date="2019" name="Science">
        <title>Mutation of a bHLH transcription factor allowed almond domestication.</title>
        <authorList>
            <person name="Sanchez-Perez R."/>
            <person name="Pavan S."/>
            <person name="Mazzeo R."/>
            <person name="Moldovan C."/>
            <person name="Aiese Cigliano R."/>
            <person name="Del Cueto J."/>
            <person name="Ricciardi F."/>
            <person name="Lotti C."/>
            <person name="Ricciardi L."/>
            <person name="Dicenta F."/>
            <person name="Lopez-Marques R.L."/>
            <person name="Lindberg Moller B."/>
        </authorList>
    </citation>
    <scope>NUCLEOTIDE SEQUENCE</scope>
</reference>
<evidence type="ECO:0000259" key="3">
    <source>
        <dbReference type="Pfam" id="PF00394"/>
    </source>
</evidence>
<dbReference type="Gene3D" id="2.60.40.420">
    <property type="entry name" value="Cupredoxins - blue copper proteins"/>
    <property type="match status" value="3"/>
</dbReference>
<dbReference type="InterPro" id="IPR011706">
    <property type="entry name" value="Cu-oxidase_C"/>
</dbReference>
<accession>A0A4Y1R101</accession>
<keyword evidence="2" id="KW-0325">Glycoprotein</keyword>
<dbReference type="InterPro" id="IPR008972">
    <property type="entry name" value="Cupredoxin"/>
</dbReference>
<gene>
    <name evidence="6" type="ORF">Prudu_006991</name>
</gene>
<proteinExistence type="inferred from homology"/>
<dbReference type="FunFam" id="2.60.40.420:FF:000045">
    <property type="entry name" value="Laccase 2"/>
    <property type="match status" value="1"/>
</dbReference>
<sequence length="605" mass="67988">MMLSSMASTGYHRRLIACTMLIAAALFAQVNAIHIYLEWNVTLDSTIKPVSQDQPVIAINGLFPGPLINTTTNDFVHVNVFNNMDEPLLFTWYANKQFWIDHMNGIQQRLNSWQDGVSGTNCPIQPGTNWTYVFQTKDQIGSFFYFPSINFHKAAGGFGPIRVINRDVIAVPFPKPEAEFDLLIGDWFYDSYKSTRATMCTHLGAYYTIPDITLMNGKGPLGNPMSKAYESFNVTQGKTYRLRISNVGNALSFNFRIQNHQMVLVETEGSYTDQITLDSLDVHVGQSYSVLVTANQNDADYYMVASPKLINASDFTSLVGIGVLHYSNSISQVSGPLPVGPNPFDLHFSVNQAKSIRWNLTAGAARPNPQGTFNVSNVTLSQTFILQSSIADLYDQIPRYVVNNVTYSTPETPLKLADYYVNGTGVYQLDDFPVQSVNADASCGVSVVTGIHKGWIPGIWMVSDFMLWGKHQHYGIYVTLSNRQYVIQITNLTTLHMLPTYRFGIGDWTAKSRDTYNLFDPVVRSTVQVYPGGWSAVYAFLDNPGMWNLRSQLLKHWYLGQELYVRVHDPDPNPAKERPPPENLLLCGYCNQWAVSRASSEWHNQ</sequence>
<evidence type="ECO:0000259" key="5">
    <source>
        <dbReference type="Pfam" id="PF07732"/>
    </source>
</evidence>
<feature type="domain" description="Plastocyanin-like" evidence="3">
    <location>
        <begin position="182"/>
        <end position="329"/>
    </location>
</feature>